<dbReference type="EMBL" id="JAAIUW010000006">
    <property type="protein sequence ID" value="KAF7826920.1"/>
    <property type="molecule type" value="Genomic_DNA"/>
</dbReference>
<dbReference type="AlphaFoldDB" id="A0A834TR87"/>
<comment type="caution">
    <text evidence="1">The sequence shown here is derived from an EMBL/GenBank/DDBJ whole genome shotgun (WGS) entry which is preliminary data.</text>
</comment>
<evidence type="ECO:0000313" key="1">
    <source>
        <dbReference type="EMBL" id="KAF7826920.1"/>
    </source>
</evidence>
<accession>A0A834TR87</accession>
<protein>
    <submittedName>
        <fullName evidence="1">Threonine synthase, chloroplastic-like</fullName>
    </submittedName>
</protein>
<name>A0A834TR87_9FABA</name>
<dbReference type="InterPro" id="IPR036691">
    <property type="entry name" value="Endo/exonu/phosph_ase_sf"/>
</dbReference>
<dbReference type="Proteomes" id="UP000634136">
    <property type="component" value="Unassembled WGS sequence"/>
</dbReference>
<sequence length="214" mass="24615">MQQFDWEVPNSVLVPGENLVNIYAFYKGCQRYTRAFYSIFDETFQASNPSILVTLLHYSSQSLYLFTRMSVDLRCLVARHQLQTSFQLGRSPVRTGGIRVAPVPFGYPHDPAAFRVLVWNVRDITLDCHQQFLHSLISSINPEVLILIETHTRHLRQLYPFISSLCYDSNIIRVGLRRCYPSVGFILLIRSNVVTDTFDYTNKAVRLTLGLPPI</sequence>
<proteinExistence type="predicted"/>
<dbReference type="SUPFAM" id="SSF56219">
    <property type="entry name" value="DNase I-like"/>
    <property type="match status" value="1"/>
</dbReference>
<evidence type="ECO:0000313" key="2">
    <source>
        <dbReference type="Proteomes" id="UP000634136"/>
    </source>
</evidence>
<keyword evidence="2" id="KW-1185">Reference proteome</keyword>
<organism evidence="1 2">
    <name type="scientific">Senna tora</name>
    <dbReference type="NCBI Taxonomy" id="362788"/>
    <lineage>
        <taxon>Eukaryota</taxon>
        <taxon>Viridiplantae</taxon>
        <taxon>Streptophyta</taxon>
        <taxon>Embryophyta</taxon>
        <taxon>Tracheophyta</taxon>
        <taxon>Spermatophyta</taxon>
        <taxon>Magnoliopsida</taxon>
        <taxon>eudicotyledons</taxon>
        <taxon>Gunneridae</taxon>
        <taxon>Pentapetalae</taxon>
        <taxon>rosids</taxon>
        <taxon>fabids</taxon>
        <taxon>Fabales</taxon>
        <taxon>Fabaceae</taxon>
        <taxon>Caesalpinioideae</taxon>
        <taxon>Cassia clade</taxon>
        <taxon>Senna</taxon>
    </lineage>
</organism>
<gene>
    <name evidence="1" type="ORF">G2W53_018084</name>
</gene>
<reference evidence="1" key="1">
    <citation type="submission" date="2020-09" db="EMBL/GenBank/DDBJ databases">
        <title>Genome-Enabled Discovery of Anthraquinone Biosynthesis in Senna tora.</title>
        <authorList>
            <person name="Kang S.-H."/>
            <person name="Pandey R.P."/>
            <person name="Lee C.-M."/>
            <person name="Sim J.-S."/>
            <person name="Jeong J.-T."/>
            <person name="Choi B.-S."/>
            <person name="Jung M."/>
            <person name="Ginzburg D."/>
            <person name="Zhao K."/>
            <person name="Won S.Y."/>
            <person name="Oh T.-J."/>
            <person name="Yu Y."/>
            <person name="Kim N.-H."/>
            <person name="Lee O.R."/>
            <person name="Lee T.-H."/>
            <person name="Bashyal P."/>
            <person name="Kim T.-S."/>
            <person name="Lee W.-H."/>
            <person name="Kawkins C."/>
            <person name="Kim C.-K."/>
            <person name="Kim J.S."/>
            <person name="Ahn B.O."/>
            <person name="Rhee S.Y."/>
            <person name="Sohng J.K."/>
        </authorList>
    </citation>
    <scope>NUCLEOTIDE SEQUENCE</scope>
    <source>
        <tissue evidence="1">Leaf</tissue>
    </source>
</reference>